<organism evidence="1 2">
    <name type="scientific">Rangifer tarandus platyrhynchus</name>
    <name type="common">Svalbard reindeer</name>
    <dbReference type="NCBI Taxonomy" id="3082113"/>
    <lineage>
        <taxon>Eukaryota</taxon>
        <taxon>Metazoa</taxon>
        <taxon>Chordata</taxon>
        <taxon>Craniata</taxon>
        <taxon>Vertebrata</taxon>
        <taxon>Euteleostomi</taxon>
        <taxon>Mammalia</taxon>
        <taxon>Eutheria</taxon>
        <taxon>Laurasiatheria</taxon>
        <taxon>Artiodactyla</taxon>
        <taxon>Ruminantia</taxon>
        <taxon>Pecora</taxon>
        <taxon>Cervidae</taxon>
        <taxon>Odocoileinae</taxon>
        <taxon>Rangifer</taxon>
    </lineage>
</organism>
<gene>
    <name evidence="1" type="ORF">MRATA1EN22A_LOCUS2148</name>
</gene>
<reference evidence="1" key="1">
    <citation type="submission" date="2023-05" db="EMBL/GenBank/DDBJ databases">
        <authorList>
            <consortium name="ELIXIR-Norway"/>
        </authorList>
    </citation>
    <scope>NUCLEOTIDE SEQUENCE</scope>
</reference>
<evidence type="ECO:0000313" key="2">
    <source>
        <dbReference type="Proteomes" id="UP001162501"/>
    </source>
</evidence>
<name>A0AC59Y5W2_RANTA</name>
<dbReference type="Proteomes" id="UP001162501">
    <property type="component" value="Chromosome 10"/>
</dbReference>
<reference evidence="1" key="2">
    <citation type="submission" date="2025-03" db="EMBL/GenBank/DDBJ databases">
        <authorList>
            <consortium name="ELIXIR-Norway"/>
            <consortium name="Elixir Norway"/>
        </authorList>
    </citation>
    <scope>NUCLEOTIDE SEQUENCE</scope>
</reference>
<sequence>MSICSSAKTKVLSEYTGRSTGFSVWGSHGRDPVHFGRYEVRYLRTSHLASENTNVNETQSWQGRVLMEMPEKKKNSVLHAGWTILLSLSIRFCSASNNSLI</sequence>
<accession>A0AC59Y5W2</accession>
<evidence type="ECO:0000313" key="1">
    <source>
        <dbReference type="EMBL" id="CAM9411546.1"/>
    </source>
</evidence>
<dbReference type="EMBL" id="OX596094">
    <property type="protein sequence ID" value="CAM9411546.1"/>
    <property type="molecule type" value="Genomic_DNA"/>
</dbReference>
<protein>
    <submittedName>
        <fullName evidence="1">Uncharacterized protein</fullName>
    </submittedName>
</protein>
<proteinExistence type="predicted"/>